<sequence length="136" mass="15624">MVPFNGMTPLFTMKQQLRFGAVEGWIATRIHHLLLPVDALRLSTLRELFHPCCFRGSRGIGARRRGSFGANIDRAPYSTWEVALDNECLHNLLARLRLRPMKHDSVLEEMVDALRLSTLRPLIFLIVLFKVSRIND</sequence>
<reference evidence="1" key="1">
    <citation type="submission" date="2019-02" db="EMBL/GenBank/DDBJ databases">
        <authorList>
            <person name="Gruber-Vodicka R. H."/>
            <person name="Seah K. B. B."/>
        </authorList>
    </citation>
    <scope>NUCLEOTIDE SEQUENCE</scope>
    <source>
        <strain evidence="2">BECK_BY19</strain>
        <strain evidence="1">BECK_BY8</strain>
    </source>
</reference>
<name>A0A451AAS3_9GAMM</name>
<dbReference type="EMBL" id="CAADGD010000157">
    <property type="protein sequence ID" value="VFK73018.1"/>
    <property type="molecule type" value="Genomic_DNA"/>
</dbReference>
<evidence type="ECO:0000313" key="1">
    <source>
        <dbReference type="EMBL" id="VFK63138.1"/>
    </source>
</evidence>
<dbReference type="EMBL" id="CAADFZ010000030">
    <property type="protein sequence ID" value="VFK63138.1"/>
    <property type="molecule type" value="Genomic_DNA"/>
</dbReference>
<gene>
    <name evidence="1" type="ORF">BECKUNK1418G_GA0071005_10309</name>
    <name evidence="2" type="ORF">BECKUNK1418H_GA0071006_11574</name>
</gene>
<evidence type="ECO:0000313" key="2">
    <source>
        <dbReference type="EMBL" id="VFK73018.1"/>
    </source>
</evidence>
<accession>A0A451AAS3</accession>
<dbReference type="AlphaFoldDB" id="A0A451AAS3"/>
<proteinExistence type="predicted"/>
<organism evidence="1">
    <name type="scientific">Candidatus Kentrum sp. UNK</name>
    <dbReference type="NCBI Taxonomy" id="2126344"/>
    <lineage>
        <taxon>Bacteria</taxon>
        <taxon>Pseudomonadati</taxon>
        <taxon>Pseudomonadota</taxon>
        <taxon>Gammaproteobacteria</taxon>
        <taxon>Candidatus Kentrum</taxon>
    </lineage>
</organism>
<protein>
    <submittedName>
        <fullName evidence="1">Uncharacterized protein</fullName>
    </submittedName>
</protein>